<dbReference type="AlphaFoldDB" id="I0H2V3"/>
<accession>I0H2V3</accession>
<evidence type="ECO:0000313" key="1">
    <source>
        <dbReference type="EMBL" id="BAL87340.1"/>
    </source>
</evidence>
<organism evidence="1 2">
    <name type="scientific">Actinoplanes missouriensis (strain ATCC 14538 / DSM 43046 / CBS 188.64 / JCM 3121 / NBRC 102363 / NCIMB 12654 / NRRL B-3342 / UNCC 431)</name>
    <dbReference type="NCBI Taxonomy" id="512565"/>
    <lineage>
        <taxon>Bacteria</taxon>
        <taxon>Bacillati</taxon>
        <taxon>Actinomycetota</taxon>
        <taxon>Actinomycetes</taxon>
        <taxon>Micromonosporales</taxon>
        <taxon>Micromonosporaceae</taxon>
        <taxon>Actinoplanes</taxon>
    </lineage>
</organism>
<dbReference type="HOGENOM" id="CLU_2857583_0_0_11"/>
<reference evidence="1 2" key="1">
    <citation type="submission" date="2012-02" db="EMBL/GenBank/DDBJ databases">
        <title>Complete genome sequence of Actinoplanes missouriensis 431 (= NBRC 102363).</title>
        <authorList>
            <person name="Ohnishi Y."/>
            <person name="Ishikawa J."/>
            <person name="Sekine M."/>
            <person name="Hosoyama A."/>
            <person name="Harada T."/>
            <person name="Narita H."/>
            <person name="Hata T."/>
            <person name="Konno Y."/>
            <person name="Tutikane K."/>
            <person name="Fujita N."/>
            <person name="Horinouchi S."/>
            <person name="Hayakawa M."/>
        </authorList>
    </citation>
    <scope>NUCLEOTIDE SEQUENCE [LARGE SCALE GENOMIC DNA]</scope>
    <source>
        <strain evidence="2">ATCC 14538 / DSM 43046 / CBS 188.64 / JCM 3121 / NBRC 102363 / NCIMB 12654 / NRRL B-3342 / UNCC 431</strain>
    </source>
</reference>
<name>I0H2V3_ACTM4</name>
<keyword evidence="2" id="KW-1185">Reference proteome</keyword>
<evidence type="ECO:0000313" key="2">
    <source>
        <dbReference type="Proteomes" id="UP000007882"/>
    </source>
</evidence>
<dbReference type="PATRIC" id="fig|512565.3.peg.2118"/>
<dbReference type="Proteomes" id="UP000007882">
    <property type="component" value="Chromosome"/>
</dbReference>
<dbReference type="EMBL" id="AP012319">
    <property type="protein sequence ID" value="BAL87340.1"/>
    <property type="molecule type" value="Genomic_DNA"/>
</dbReference>
<protein>
    <submittedName>
        <fullName evidence="1">Uncharacterized protein</fullName>
    </submittedName>
</protein>
<gene>
    <name evidence="1" type="ordered locus">AMIS_21200</name>
</gene>
<proteinExistence type="predicted"/>
<sequence length="64" mass="7151">MMTDSAFVTVGPWRIRRAVTGANDAVISYRTDDKYKVITLETNADLALLRDAITEYLTATEVAR</sequence>
<dbReference type="STRING" id="512565.AMIS_21200"/>
<dbReference type="KEGG" id="ams:AMIS_21200"/>